<dbReference type="InterPro" id="IPR001426">
    <property type="entry name" value="Tyr_kinase_rcpt_V_CS"/>
</dbReference>
<evidence type="ECO:0000256" key="3">
    <source>
        <dbReference type="ARBA" id="ARBA00022692"/>
    </source>
</evidence>
<keyword evidence="6" id="KW-0547">Nucleotide-binding</keyword>
<keyword evidence="8" id="KW-0067">ATP-binding</keyword>
<keyword evidence="4 15" id="KW-0732">Signal</keyword>
<evidence type="ECO:0000256" key="12">
    <source>
        <dbReference type="ARBA" id="ARBA00023170"/>
    </source>
</evidence>
<keyword evidence="9" id="KW-1133">Transmembrane helix</keyword>
<dbReference type="PANTHER" id="PTHR46877:SF14">
    <property type="entry name" value="RECEPTOR PROTEIN-TYROSINE KINASE"/>
    <property type="match status" value="1"/>
</dbReference>
<evidence type="ECO:0000256" key="13">
    <source>
        <dbReference type="ARBA" id="ARBA00023180"/>
    </source>
</evidence>
<proteinExistence type="predicted"/>
<evidence type="ECO:0000313" key="17">
    <source>
        <dbReference type="Proteomes" id="UP001318040"/>
    </source>
</evidence>
<keyword evidence="5" id="KW-0677">Repeat</keyword>
<dbReference type="PANTHER" id="PTHR46877">
    <property type="entry name" value="EPH RECEPTOR A5"/>
    <property type="match status" value="1"/>
</dbReference>
<dbReference type="FunFam" id="2.60.40.1770:FF:000001">
    <property type="entry name" value="Ephrin type-A receptor 5"/>
    <property type="match status" value="1"/>
</dbReference>
<evidence type="ECO:0000313" key="18">
    <source>
        <dbReference type="RefSeq" id="XP_032824135.1"/>
    </source>
</evidence>
<evidence type="ECO:0000256" key="10">
    <source>
        <dbReference type="ARBA" id="ARBA00023136"/>
    </source>
</evidence>
<evidence type="ECO:0000256" key="6">
    <source>
        <dbReference type="ARBA" id="ARBA00022741"/>
    </source>
</evidence>
<keyword evidence="10" id="KW-0472">Membrane</keyword>
<dbReference type="FunFam" id="2.60.120.260:FF:000001">
    <property type="entry name" value="Ephrin type-A receptor 7"/>
    <property type="match status" value="1"/>
</dbReference>
<dbReference type="GO" id="GO:0005005">
    <property type="term" value="F:transmembrane-ephrin receptor activity"/>
    <property type="evidence" value="ECO:0007669"/>
    <property type="project" value="TreeGrafter"/>
</dbReference>
<dbReference type="GO" id="GO:0005524">
    <property type="term" value="F:ATP binding"/>
    <property type="evidence" value="ECO:0007669"/>
    <property type="project" value="UniProtKB-KW"/>
</dbReference>
<reference evidence="18" key="1">
    <citation type="submission" date="2025-08" db="UniProtKB">
        <authorList>
            <consortium name="RefSeq"/>
        </authorList>
    </citation>
    <scope>IDENTIFICATION</scope>
    <source>
        <tissue evidence="18">Sperm</tissue>
    </source>
</reference>
<dbReference type="Gene3D" id="2.60.120.260">
    <property type="entry name" value="Galactose-binding domain-like"/>
    <property type="match status" value="1"/>
</dbReference>
<dbReference type="GO" id="GO:0030425">
    <property type="term" value="C:dendrite"/>
    <property type="evidence" value="ECO:0007669"/>
    <property type="project" value="TreeGrafter"/>
</dbReference>
<dbReference type="PROSITE" id="PS51550">
    <property type="entry name" value="EPH_LBD"/>
    <property type="match status" value="1"/>
</dbReference>
<dbReference type="SUPFAM" id="SSF57184">
    <property type="entry name" value="Growth factor receptor domain"/>
    <property type="match status" value="1"/>
</dbReference>
<dbReference type="EC" id="2.7.10.1" evidence="2"/>
<evidence type="ECO:0000256" key="1">
    <source>
        <dbReference type="ARBA" id="ARBA00004167"/>
    </source>
</evidence>
<dbReference type="GO" id="GO:0007411">
    <property type="term" value="P:axon guidance"/>
    <property type="evidence" value="ECO:0007669"/>
    <property type="project" value="TreeGrafter"/>
</dbReference>
<evidence type="ECO:0000259" key="16">
    <source>
        <dbReference type="PROSITE" id="PS51550"/>
    </source>
</evidence>
<dbReference type="CDD" id="cd10473">
    <property type="entry name" value="EphR_LBD_A"/>
    <property type="match status" value="1"/>
</dbReference>
<dbReference type="InterPro" id="IPR009030">
    <property type="entry name" value="Growth_fac_rcpt_cys_sf"/>
</dbReference>
<keyword evidence="11" id="KW-0829">Tyrosine-protein kinase</keyword>
<dbReference type="SMART" id="SM01411">
    <property type="entry name" value="Ephrin_rec_like"/>
    <property type="match status" value="1"/>
</dbReference>
<dbReference type="PROSITE" id="PS00791">
    <property type="entry name" value="RECEPTOR_TYR_KIN_V_2"/>
    <property type="match status" value="1"/>
</dbReference>
<feature type="chain" id="PRO_5042480030" description="receptor protein-tyrosine kinase" evidence="15">
    <location>
        <begin position="28"/>
        <end position="389"/>
    </location>
</feature>
<dbReference type="Pfam" id="PF25599">
    <property type="entry name" value="Ephrin_CRD"/>
    <property type="match status" value="1"/>
</dbReference>
<evidence type="ECO:0000256" key="14">
    <source>
        <dbReference type="ARBA" id="ARBA00051243"/>
    </source>
</evidence>
<dbReference type="RefSeq" id="XP_032824135.1">
    <property type="nucleotide sequence ID" value="XM_032968244.1"/>
</dbReference>
<comment type="catalytic activity">
    <reaction evidence="14">
        <text>L-tyrosyl-[protein] + ATP = O-phospho-L-tyrosyl-[protein] + ADP + H(+)</text>
        <dbReference type="Rhea" id="RHEA:10596"/>
        <dbReference type="Rhea" id="RHEA-COMP:10136"/>
        <dbReference type="Rhea" id="RHEA-COMP:20101"/>
        <dbReference type="ChEBI" id="CHEBI:15378"/>
        <dbReference type="ChEBI" id="CHEBI:30616"/>
        <dbReference type="ChEBI" id="CHEBI:46858"/>
        <dbReference type="ChEBI" id="CHEBI:61978"/>
        <dbReference type="ChEBI" id="CHEBI:456216"/>
        <dbReference type="EC" id="2.7.10.1"/>
    </reaction>
</comment>
<dbReference type="InterPro" id="IPR001090">
    <property type="entry name" value="Ephrin_rcpt_lig-bd_dom"/>
</dbReference>
<keyword evidence="13" id="KW-0325">Glycoprotein</keyword>
<dbReference type="SMART" id="SM00615">
    <property type="entry name" value="EPH_lbd"/>
    <property type="match status" value="1"/>
</dbReference>
<keyword evidence="12" id="KW-0675">Receptor</keyword>
<keyword evidence="3" id="KW-0812">Transmembrane</keyword>
<evidence type="ECO:0000256" key="4">
    <source>
        <dbReference type="ARBA" id="ARBA00022729"/>
    </source>
</evidence>
<evidence type="ECO:0000256" key="7">
    <source>
        <dbReference type="ARBA" id="ARBA00022777"/>
    </source>
</evidence>
<dbReference type="GO" id="GO:0005886">
    <property type="term" value="C:plasma membrane"/>
    <property type="evidence" value="ECO:0007669"/>
    <property type="project" value="TreeGrafter"/>
</dbReference>
<dbReference type="Proteomes" id="UP001318040">
    <property type="component" value="Chromosome 39"/>
</dbReference>
<evidence type="ECO:0000256" key="15">
    <source>
        <dbReference type="SAM" id="SignalP"/>
    </source>
</evidence>
<dbReference type="FunFam" id="2.10.50.10:FF:000001">
    <property type="entry name" value="Ephrin type-A receptor 5"/>
    <property type="match status" value="1"/>
</dbReference>
<dbReference type="Pfam" id="PF01404">
    <property type="entry name" value="Ephrin_lbd"/>
    <property type="match status" value="1"/>
</dbReference>
<keyword evidence="7" id="KW-0418">Kinase</keyword>
<name>A0AAJ7X7J8_PETMA</name>
<organism evidence="17 18">
    <name type="scientific">Petromyzon marinus</name>
    <name type="common">Sea lamprey</name>
    <dbReference type="NCBI Taxonomy" id="7757"/>
    <lineage>
        <taxon>Eukaryota</taxon>
        <taxon>Metazoa</taxon>
        <taxon>Chordata</taxon>
        <taxon>Craniata</taxon>
        <taxon>Vertebrata</taxon>
        <taxon>Cyclostomata</taxon>
        <taxon>Hyperoartia</taxon>
        <taxon>Petromyzontiformes</taxon>
        <taxon>Petromyzontidae</taxon>
        <taxon>Petromyzon</taxon>
    </lineage>
</organism>
<evidence type="ECO:0000256" key="5">
    <source>
        <dbReference type="ARBA" id="ARBA00022737"/>
    </source>
</evidence>
<dbReference type="SUPFAM" id="SSF49785">
    <property type="entry name" value="Galactose-binding domain-like"/>
    <property type="match status" value="1"/>
</dbReference>
<evidence type="ECO:0000256" key="2">
    <source>
        <dbReference type="ARBA" id="ARBA00011902"/>
    </source>
</evidence>
<evidence type="ECO:0000256" key="11">
    <source>
        <dbReference type="ARBA" id="ARBA00023137"/>
    </source>
</evidence>
<dbReference type="Gene3D" id="2.60.40.1770">
    <property type="entry name" value="ephrin a2 ectodomain"/>
    <property type="match status" value="1"/>
</dbReference>
<keyword evidence="17" id="KW-1185">Reference proteome</keyword>
<dbReference type="AlphaFoldDB" id="A0AAJ7X7J8"/>
<feature type="signal peptide" evidence="15">
    <location>
        <begin position="1"/>
        <end position="27"/>
    </location>
</feature>
<dbReference type="InterPro" id="IPR011641">
    <property type="entry name" value="Tyr-kin_ephrin_A/B_rcpt-like"/>
</dbReference>
<sequence length="389" mass="42649">MASGNFAALSLTWIFAGFLGICTAVASNEVNILDSKTAQEELGWIASPPEGWEEISGYDEFYTPIRTYQVCHVMKPNQNNWLRTNWITRGGAQRVFLELKFTLRDCNSIPGIPGTCKETFNVYYHESDSERVSGIHESQYVKVDTIAADESFTEIDLGGRIMKLNTEVRDVGPLAKKGFHLAFQDVGACIALVSVRVYYKRCPRTVRGLAVFPDTVTGADSSSLIEVRGACVDNSAEKEAPRMFCSVDGEWLVPIGRCVCGPGYEQAEDGCQACERGFYKEFAGDNSCSKCPPHSSARARGAASCSCEDGYFRPRTDPQSVACASTFTPHLPISTAWPRAARGRSSTCAYTQRARTQHLNLQGSTLTPRALPGAGRQHFADEAFCCSFV</sequence>
<evidence type="ECO:0000256" key="9">
    <source>
        <dbReference type="ARBA" id="ARBA00022989"/>
    </source>
</evidence>
<dbReference type="Gene3D" id="2.10.50.10">
    <property type="entry name" value="Tumor Necrosis Factor Receptor, subunit A, domain 2"/>
    <property type="match status" value="1"/>
</dbReference>
<feature type="domain" description="Eph LBD" evidence="16">
    <location>
        <begin position="29"/>
        <end position="207"/>
    </location>
</feature>
<protein>
    <recommendedName>
        <fullName evidence="2">receptor protein-tyrosine kinase</fullName>
        <ecNumber evidence="2">2.7.10.1</ecNumber>
    </recommendedName>
</protein>
<comment type="subcellular location">
    <subcellularLocation>
        <location evidence="1">Membrane</location>
        <topology evidence="1">Single-pass membrane protein</topology>
    </subcellularLocation>
</comment>
<gene>
    <name evidence="18" type="primary">LOC116950468</name>
</gene>
<evidence type="ECO:0000256" key="8">
    <source>
        <dbReference type="ARBA" id="ARBA00022840"/>
    </source>
</evidence>
<accession>A0AAJ7X7J8</accession>
<dbReference type="InterPro" id="IPR050449">
    <property type="entry name" value="Ephrin_rcpt_TKs"/>
</dbReference>
<dbReference type="Pfam" id="PF07699">
    <property type="entry name" value="Ephrin_rec_like"/>
    <property type="match status" value="1"/>
</dbReference>
<dbReference type="PROSITE" id="PS00790">
    <property type="entry name" value="RECEPTOR_TYR_KIN_V_1"/>
    <property type="match status" value="1"/>
</dbReference>
<keyword evidence="11" id="KW-0808">Transferase</keyword>
<dbReference type="InterPro" id="IPR008979">
    <property type="entry name" value="Galactose-bd-like_sf"/>
</dbReference>